<reference evidence="12" key="2">
    <citation type="submission" date="2025-09" db="UniProtKB">
        <authorList>
            <consortium name="Ensembl"/>
        </authorList>
    </citation>
    <scope>IDENTIFICATION</scope>
</reference>
<dbReference type="Gene3D" id="2.60.40.10">
    <property type="entry name" value="Immunoglobulins"/>
    <property type="match status" value="1"/>
</dbReference>
<dbReference type="SMART" id="SM00409">
    <property type="entry name" value="IG"/>
    <property type="match status" value="1"/>
</dbReference>
<dbReference type="PANTHER" id="PTHR46608:SF3">
    <property type="entry name" value="T-CELL IMMUNOGLOBULIN AND MUCIN DOMAIN-CONTAINING PROTEIN 4"/>
    <property type="match status" value="1"/>
</dbReference>
<evidence type="ECO:0000256" key="10">
    <source>
        <dbReference type="SAM" id="SignalP"/>
    </source>
</evidence>
<name>A0A3Q3E9R7_9LABR</name>
<keyword evidence="8" id="KW-0393">Immunoglobulin domain</keyword>
<evidence type="ECO:0000256" key="2">
    <source>
        <dbReference type="ARBA" id="ARBA00022692"/>
    </source>
</evidence>
<dbReference type="InterPro" id="IPR003599">
    <property type="entry name" value="Ig_sub"/>
</dbReference>
<feature type="domain" description="Ig-like" evidence="11">
    <location>
        <begin position="24"/>
        <end position="105"/>
    </location>
</feature>
<keyword evidence="5" id="KW-0472">Membrane</keyword>
<keyword evidence="2" id="KW-0812">Transmembrane</keyword>
<dbReference type="AlphaFoldDB" id="A0A3Q3E9R7"/>
<evidence type="ECO:0000256" key="6">
    <source>
        <dbReference type="ARBA" id="ARBA00023157"/>
    </source>
</evidence>
<evidence type="ECO:0000313" key="12">
    <source>
        <dbReference type="Ensembl" id="ENSLBEP00000002766.1"/>
    </source>
</evidence>
<dbReference type="PROSITE" id="PS50835">
    <property type="entry name" value="IG_LIKE"/>
    <property type="match status" value="1"/>
</dbReference>
<evidence type="ECO:0000256" key="9">
    <source>
        <dbReference type="ARBA" id="ARBA00038203"/>
    </source>
</evidence>
<protein>
    <recommendedName>
        <fullName evidence="11">Ig-like domain-containing protein</fullName>
    </recommendedName>
</protein>
<dbReference type="SUPFAM" id="SSF48726">
    <property type="entry name" value="Immunoglobulin"/>
    <property type="match status" value="1"/>
</dbReference>
<evidence type="ECO:0000256" key="3">
    <source>
        <dbReference type="ARBA" id="ARBA00022729"/>
    </source>
</evidence>
<feature type="signal peptide" evidence="10">
    <location>
        <begin position="1"/>
        <end position="17"/>
    </location>
</feature>
<dbReference type="GO" id="GO:0060097">
    <property type="term" value="P:cytoskeletal rearrangement involved in phagocytosis, engulfment"/>
    <property type="evidence" value="ECO:0007669"/>
    <property type="project" value="TreeGrafter"/>
</dbReference>
<dbReference type="Proteomes" id="UP000261660">
    <property type="component" value="Unplaced"/>
</dbReference>
<dbReference type="GO" id="GO:0001786">
    <property type="term" value="F:phosphatidylserine binding"/>
    <property type="evidence" value="ECO:0007669"/>
    <property type="project" value="TreeGrafter"/>
</dbReference>
<accession>A0A3Q3E9R7</accession>
<dbReference type="GO" id="GO:0016020">
    <property type="term" value="C:membrane"/>
    <property type="evidence" value="ECO:0007669"/>
    <property type="project" value="UniProtKB-SubCell"/>
</dbReference>
<keyword evidence="7" id="KW-0325">Glycoprotein</keyword>
<evidence type="ECO:0000313" key="13">
    <source>
        <dbReference type="Proteomes" id="UP000261660"/>
    </source>
</evidence>
<evidence type="ECO:0000256" key="1">
    <source>
        <dbReference type="ARBA" id="ARBA00004479"/>
    </source>
</evidence>
<dbReference type="InParanoid" id="A0A3Q3E9R7"/>
<sequence length="145" mass="15894">MKTLLLLVLLSTSECSSDLVGRVGQNVTLSCKYNTKENGARSVCWGRGLIPSSGCNNQLISTDGQKVTEEASRRYQLLGRLDEGDVSLTILNLTETDAGRYGCRVDIRGWFNDEKHHIVLTIDTGEKLVGLLICEVQYVTLTGSV</sequence>
<dbReference type="FunFam" id="2.60.40.10:FF:000774">
    <property type="entry name" value="Hepatitis A virus cellular receptor 1"/>
    <property type="match status" value="1"/>
</dbReference>
<keyword evidence="13" id="KW-1185">Reference proteome</keyword>
<comment type="similarity">
    <text evidence="9">Belongs to the immunoglobulin superfamily. TIM family.</text>
</comment>
<dbReference type="InterPro" id="IPR007110">
    <property type="entry name" value="Ig-like_dom"/>
</dbReference>
<evidence type="ECO:0000259" key="11">
    <source>
        <dbReference type="PROSITE" id="PS50835"/>
    </source>
</evidence>
<dbReference type="GO" id="GO:0043277">
    <property type="term" value="P:apoptotic cell clearance"/>
    <property type="evidence" value="ECO:0007669"/>
    <property type="project" value="TreeGrafter"/>
</dbReference>
<evidence type="ECO:0000256" key="8">
    <source>
        <dbReference type="ARBA" id="ARBA00023319"/>
    </source>
</evidence>
<dbReference type="Ensembl" id="ENSLBET00000002925.1">
    <property type="protein sequence ID" value="ENSLBEP00000002766.1"/>
    <property type="gene ID" value="ENSLBEG00000002182.1"/>
</dbReference>
<keyword evidence="6" id="KW-1015">Disulfide bond</keyword>
<reference evidence="12" key="1">
    <citation type="submission" date="2025-08" db="UniProtKB">
        <authorList>
            <consortium name="Ensembl"/>
        </authorList>
    </citation>
    <scope>IDENTIFICATION</scope>
</reference>
<comment type="subcellular location">
    <subcellularLocation>
        <location evidence="1">Membrane</location>
        <topology evidence="1">Single-pass type I membrane protein</topology>
    </subcellularLocation>
</comment>
<proteinExistence type="inferred from homology"/>
<evidence type="ECO:0000256" key="5">
    <source>
        <dbReference type="ARBA" id="ARBA00023136"/>
    </source>
</evidence>
<keyword evidence="3 10" id="KW-0732">Signal</keyword>
<evidence type="ECO:0000256" key="4">
    <source>
        <dbReference type="ARBA" id="ARBA00022989"/>
    </source>
</evidence>
<dbReference type="InterPro" id="IPR013783">
    <property type="entry name" value="Ig-like_fold"/>
</dbReference>
<dbReference type="InterPro" id="IPR013106">
    <property type="entry name" value="Ig_V-set"/>
</dbReference>
<keyword evidence="4" id="KW-1133">Transmembrane helix</keyword>
<feature type="chain" id="PRO_5018746186" description="Ig-like domain-containing protein" evidence="10">
    <location>
        <begin position="18"/>
        <end position="145"/>
    </location>
</feature>
<dbReference type="GeneTree" id="ENSGT00940000163509"/>
<dbReference type="PANTHER" id="PTHR46608">
    <property type="entry name" value="T-CELL IMMUNOGLOBULIN AND MUCIN DOMAIN-CONTAINING PROTEIN 4"/>
    <property type="match status" value="1"/>
</dbReference>
<evidence type="ECO:0000256" key="7">
    <source>
        <dbReference type="ARBA" id="ARBA00023180"/>
    </source>
</evidence>
<organism evidence="12 13">
    <name type="scientific">Labrus bergylta</name>
    <name type="common">ballan wrasse</name>
    <dbReference type="NCBI Taxonomy" id="56723"/>
    <lineage>
        <taxon>Eukaryota</taxon>
        <taxon>Metazoa</taxon>
        <taxon>Chordata</taxon>
        <taxon>Craniata</taxon>
        <taxon>Vertebrata</taxon>
        <taxon>Euteleostomi</taxon>
        <taxon>Actinopterygii</taxon>
        <taxon>Neopterygii</taxon>
        <taxon>Teleostei</taxon>
        <taxon>Neoteleostei</taxon>
        <taxon>Acanthomorphata</taxon>
        <taxon>Eupercaria</taxon>
        <taxon>Labriformes</taxon>
        <taxon>Labridae</taxon>
        <taxon>Labrus</taxon>
    </lineage>
</organism>
<dbReference type="InterPro" id="IPR036179">
    <property type="entry name" value="Ig-like_dom_sf"/>
</dbReference>
<dbReference type="Pfam" id="PF07686">
    <property type="entry name" value="V-set"/>
    <property type="match status" value="1"/>
</dbReference>